<gene>
    <name evidence="2" type="ORF">GCM10014715_39760</name>
</gene>
<evidence type="ECO:0000313" key="3">
    <source>
        <dbReference type="Proteomes" id="UP000641386"/>
    </source>
</evidence>
<evidence type="ECO:0000313" key="2">
    <source>
        <dbReference type="EMBL" id="GHE80382.1"/>
    </source>
</evidence>
<sequence length="54" mass="5744">MTGTRTLESETYWRSPSGATGDRNYKDISHVGLYAGAGGRRPGRPRIATSSGST</sequence>
<accession>A0A919A1S2</accession>
<dbReference type="Proteomes" id="UP000641386">
    <property type="component" value="Unassembled WGS sequence"/>
</dbReference>
<organism evidence="2 3">
    <name type="scientific">Streptomyces spiralis</name>
    <dbReference type="NCBI Taxonomy" id="66376"/>
    <lineage>
        <taxon>Bacteria</taxon>
        <taxon>Bacillati</taxon>
        <taxon>Actinomycetota</taxon>
        <taxon>Actinomycetes</taxon>
        <taxon>Kitasatosporales</taxon>
        <taxon>Streptomycetaceae</taxon>
        <taxon>Streptomyces</taxon>
    </lineage>
</organism>
<keyword evidence="3" id="KW-1185">Reference proteome</keyword>
<dbReference type="EMBL" id="BNBC01000017">
    <property type="protein sequence ID" value="GHE80382.1"/>
    <property type="molecule type" value="Genomic_DNA"/>
</dbReference>
<evidence type="ECO:0000256" key="1">
    <source>
        <dbReference type="SAM" id="MobiDB-lite"/>
    </source>
</evidence>
<reference evidence="2" key="2">
    <citation type="submission" date="2020-09" db="EMBL/GenBank/DDBJ databases">
        <authorList>
            <person name="Sun Q."/>
            <person name="Ohkuma M."/>
        </authorList>
    </citation>
    <scope>NUCLEOTIDE SEQUENCE</scope>
    <source>
        <strain evidence="2">JCM 3302</strain>
    </source>
</reference>
<feature type="region of interest" description="Disordered" evidence="1">
    <location>
        <begin position="1"/>
        <end position="21"/>
    </location>
</feature>
<protein>
    <submittedName>
        <fullName evidence="2">Uncharacterized protein</fullName>
    </submittedName>
</protein>
<proteinExistence type="predicted"/>
<comment type="caution">
    <text evidence="2">The sequence shown here is derived from an EMBL/GenBank/DDBJ whole genome shotgun (WGS) entry which is preliminary data.</text>
</comment>
<reference evidence="2" key="1">
    <citation type="journal article" date="2014" name="Int. J. Syst. Evol. Microbiol.">
        <title>Complete genome sequence of Corynebacterium casei LMG S-19264T (=DSM 44701T), isolated from a smear-ripened cheese.</title>
        <authorList>
            <consortium name="US DOE Joint Genome Institute (JGI-PGF)"/>
            <person name="Walter F."/>
            <person name="Albersmeier A."/>
            <person name="Kalinowski J."/>
            <person name="Ruckert C."/>
        </authorList>
    </citation>
    <scope>NUCLEOTIDE SEQUENCE</scope>
    <source>
        <strain evidence="2">JCM 3302</strain>
    </source>
</reference>
<name>A0A919A1S2_9ACTN</name>
<dbReference type="AlphaFoldDB" id="A0A919A1S2"/>